<reference evidence="1" key="2">
    <citation type="submission" date="2022-06" db="UniProtKB">
        <authorList>
            <consortium name="EnsemblMetazoa"/>
        </authorList>
    </citation>
    <scope>IDENTIFICATION</scope>
    <source>
        <strain evidence="1">DF5081</strain>
    </source>
</reference>
<accession>A0A8R1E9U9</accession>
<keyword evidence="2" id="KW-1185">Reference proteome</keyword>
<proteinExistence type="predicted"/>
<protein>
    <submittedName>
        <fullName evidence="1">Uncharacterized protein</fullName>
    </submittedName>
</protein>
<dbReference type="Proteomes" id="UP000005237">
    <property type="component" value="Unassembled WGS sequence"/>
</dbReference>
<dbReference type="AlphaFoldDB" id="A0A8R1E9U9"/>
<organism evidence="1 2">
    <name type="scientific">Caenorhabditis japonica</name>
    <dbReference type="NCBI Taxonomy" id="281687"/>
    <lineage>
        <taxon>Eukaryota</taxon>
        <taxon>Metazoa</taxon>
        <taxon>Ecdysozoa</taxon>
        <taxon>Nematoda</taxon>
        <taxon>Chromadorea</taxon>
        <taxon>Rhabditida</taxon>
        <taxon>Rhabditina</taxon>
        <taxon>Rhabditomorpha</taxon>
        <taxon>Rhabditoidea</taxon>
        <taxon>Rhabditidae</taxon>
        <taxon>Peloderinae</taxon>
        <taxon>Caenorhabditis</taxon>
    </lineage>
</organism>
<dbReference type="EnsemblMetazoa" id="CJA30874.1">
    <property type="protein sequence ID" value="CJA30874.1"/>
    <property type="gene ID" value="WBGene00206721"/>
</dbReference>
<reference evidence="2" key="1">
    <citation type="submission" date="2010-08" db="EMBL/GenBank/DDBJ databases">
        <authorList>
            <consortium name="Caenorhabditis japonica Sequencing Consortium"/>
            <person name="Wilson R.K."/>
        </authorList>
    </citation>
    <scope>NUCLEOTIDE SEQUENCE [LARGE SCALE GENOMIC DNA]</scope>
    <source>
        <strain evidence="2">DF5081</strain>
    </source>
</reference>
<evidence type="ECO:0000313" key="1">
    <source>
        <dbReference type="EnsemblMetazoa" id="CJA30874.1"/>
    </source>
</evidence>
<sequence length="71" mass="7835">MLRNKRFWVNPETDAGSDAEGSIVFAVKVIHCLTTLKSLDLVTPTGRQKAVATKLTCGGVRAVWSCEENKW</sequence>
<evidence type="ECO:0000313" key="2">
    <source>
        <dbReference type="Proteomes" id="UP000005237"/>
    </source>
</evidence>
<name>A0A8R1E9U9_CAEJA</name>